<dbReference type="Proteomes" id="UP000248329">
    <property type="component" value="Unassembled WGS sequence"/>
</dbReference>
<proteinExistence type="predicted"/>
<protein>
    <submittedName>
        <fullName evidence="1">Uncharacterized protein</fullName>
    </submittedName>
</protein>
<comment type="caution">
    <text evidence="1">The sequence shown here is derived from an EMBL/GenBank/DDBJ whole genome shotgun (WGS) entry which is preliminary data.</text>
</comment>
<gene>
    <name evidence="1" type="ORF">C4B59_14150</name>
</gene>
<sequence length="100" mass="11122">MVDIAQVLYPQAVMTFFSACVTVYAIIIGLSNMYSAYNRSYAGMGFMKDSILLFSILSFLIFIVVLFVPPTPFESVSLIARILFLCAVAVTINLIRQIPK</sequence>
<reference evidence="1" key="1">
    <citation type="submission" date="2018-01" db="EMBL/GenBank/DDBJ databases">
        <authorList>
            <person name="Krukenberg V."/>
        </authorList>
    </citation>
    <scope>NUCLEOTIDE SEQUENCE</scope>
    <source>
        <strain evidence="1">E20ANME2</strain>
    </source>
</reference>
<evidence type="ECO:0000313" key="1">
    <source>
        <dbReference type="EMBL" id="PXF57979.1"/>
    </source>
</evidence>
<dbReference type="EMBL" id="PQXF01000044">
    <property type="protein sequence ID" value="PXF57979.1"/>
    <property type="molecule type" value="Genomic_DNA"/>
</dbReference>
<name>A0AC61KZS0_9EURY</name>
<organism evidence="1 2">
    <name type="scientific">Candidatus Methanogaster sp</name>
    <dbReference type="NCBI Taxonomy" id="3386292"/>
    <lineage>
        <taxon>Archaea</taxon>
        <taxon>Methanobacteriati</taxon>
        <taxon>Methanobacteriota</taxon>
        <taxon>Stenosarchaea group</taxon>
        <taxon>Methanomicrobia</taxon>
        <taxon>Methanosarcinales</taxon>
        <taxon>ANME-2 cluster</taxon>
        <taxon>Candidatus Methanogasteraceae</taxon>
        <taxon>Candidatus Methanogaster</taxon>
    </lineage>
</organism>
<evidence type="ECO:0000313" key="2">
    <source>
        <dbReference type="Proteomes" id="UP000248329"/>
    </source>
</evidence>
<accession>A0AC61KZS0</accession>